<comment type="caution">
    <text evidence="1">The sequence shown here is derived from an EMBL/GenBank/DDBJ whole genome shotgun (WGS) entry which is preliminary data.</text>
</comment>
<evidence type="ECO:0000313" key="1">
    <source>
        <dbReference type="EMBL" id="KAF6369606.1"/>
    </source>
</evidence>
<dbReference type="GO" id="GO:0007127">
    <property type="term" value="P:meiosis I"/>
    <property type="evidence" value="ECO:0007669"/>
    <property type="project" value="TreeGrafter"/>
</dbReference>
<name>A0A7J7Z6N6_MYOMY</name>
<dbReference type="VEuPathDB" id="HostDB:GeneID_118650762"/>
<evidence type="ECO:0000313" key="2">
    <source>
        <dbReference type="Proteomes" id="UP000527355"/>
    </source>
</evidence>
<dbReference type="SUPFAM" id="SSF48371">
    <property type="entry name" value="ARM repeat"/>
    <property type="match status" value="1"/>
</dbReference>
<protein>
    <submittedName>
        <fullName evidence="1">Meiotic double-stranded break formation protein 1</fullName>
    </submittedName>
</protein>
<dbReference type="EMBL" id="JABWUV010000003">
    <property type="protein sequence ID" value="KAF6369606.1"/>
    <property type="molecule type" value="Genomic_DNA"/>
</dbReference>
<gene>
    <name evidence="1" type="ORF">mMyoMyo1_012958</name>
</gene>
<dbReference type="PANTHER" id="PTHR12044">
    <property type="entry name" value="BCL2 INTERACTING MEDIATOR OF CELL DEATH"/>
    <property type="match status" value="1"/>
</dbReference>
<accession>A0A7J7Z6N6</accession>
<dbReference type="PANTHER" id="PTHR12044:SF10">
    <property type="entry name" value="MEIOSIS INHIBITOR PROTEIN 1"/>
    <property type="match status" value="1"/>
</dbReference>
<dbReference type="InterPro" id="IPR052133">
    <property type="entry name" value="Immune_Signaling-Apoptosis_Reg"/>
</dbReference>
<organism evidence="1 2">
    <name type="scientific">Myotis myotis</name>
    <name type="common">Greater mouse-eared bat</name>
    <name type="synonym">Vespertilio myotis</name>
    <dbReference type="NCBI Taxonomy" id="51298"/>
    <lineage>
        <taxon>Eukaryota</taxon>
        <taxon>Metazoa</taxon>
        <taxon>Chordata</taxon>
        <taxon>Craniata</taxon>
        <taxon>Vertebrata</taxon>
        <taxon>Euteleostomi</taxon>
        <taxon>Mammalia</taxon>
        <taxon>Eutheria</taxon>
        <taxon>Laurasiatheria</taxon>
        <taxon>Chiroptera</taxon>
        <taxon>Yangochiroptera</taxon>
        <taxon>Vespertilionidae</taxon>
        <taxon>Myotis</taxon>
    </lineage>
</organism>
<reference evidence="1 2" key="1">
    <citation type="journal article" date="2020" name="Nature">
        <title>Six reference-quality genomes reveal evolution of bat adaptations.</title>
        <authorList>
            <person name="Jebb D."/>
            <person name="Huang Z."/>
            <person name="Pippel M."/>
            <person name="Hughes G.M."/>
            <person name="Lavrichenko K."/>
            <person name="Devanna P."/>
            <person name="Winkler S."/>
            <person name="Jermiin L.S."/>
            <person name="Skirmuntt E.C."/>
            <person name="Katzourakis A."/>
            <person name="Burkitt-Gray L."/>
            <person name="Ray D.A."/>
            <person name="Sullivan K.A.M."/>
            <person name="Roscito J.G."/>
            <person name="Kirilenko B.M."/>
            <person name="Davalos L.M."/>
            <person name="Corthals A.P."/>
            <person name="Power M.L."/>
            <person name="Jones G."/>
            <person name="Ransome R.D."/>
            <person name="Dechmann D.K.N."/>
            <person name="Locatelli A.G."/>
            <person name="Puechmaille S.J."/>
            <person name="Fedrigo O."/>
            <person name="Jarvis E.D."/>
            <person name="Hiller M."/>
            <person name="Vernes S.C."/>
            <person name="Myers E.W."/>
            <person name="Teeling E.C."/>
        </authorList>
    </citation>
    <scope>NUCLEOTIDE SEQUENCE [LARGE SCALE GENOMIC DNA]</scope>
    <source>
        <strain evidence="1">MMyoMyo1</strain>
        <tissue evidence="1">Flight muscle</tissue>
    </source>
</reference>
<keyword evidence="2" id="KW-1185">Reference proteome</keyword>
<sequence length="161" mass="17490">MGVRQTSALKLCNMPSMRGSLATLTLLGKLVDAIPALADKLVMEHRDLMEHLVRGLVYPSEGVQASVCYLYGKLYSSPTAAEVLSGHFREKLCPLFLSTLDGAQTKELQINCLGLLRQLLKYDLFVSMIMNKSALAESADGVEGPPGETTLPLVLKKVLVL</sequence>
<dbReference type="Proteomes" id="UP000527355">
    <property type="component" value="Unassembled WGS sequence"/>
</dbReference>
<proteinExistence type="predicted"/>
<dbReference type="AlphaFoldDB" id="A0A7J7Z6N6"/>
<dbReference type="InterPro" id="IPR016024">
    <property type="entry name" value="ARM-type_fold"/>
</dbReference>